<dbReference type="InterPro" id="IPR000531">
    <property type="entry name" value="Beta-barrel_TonB"/>
</dbReference>
<name>U2Y5R1_9SPHN</name>
<keyword evidence="5 11" id="KW-0812">Transmembrane</keyword>
<comment type="subcellular location">
    <subcellularLocation>
        <location evidence="1 11">Cell outer membrane</location>
        <topology evidence="1 11">Multi-pass membrane protein</topology>
    </subcellularLocation>
</comment>
<comment type="similarity">
    <text evidence="11 12">Belongs to the TonB-dependent receptor family.</text>
</comment>
<dbReference type="GO" id="GO:0009279">
    <property type="term" value="C:cell outer membrane"/>
    <property type="evidence" value="ECO:0007669"/>
    <property type="project" value="UniProtKB-SubCell"/>
</dbReference>
<evidence type="ECO:0000256" key="8">
    <source>
        <dbReference type="ARBA" id="ARBA00023077"/>
    </source>
</evidence>
<feature type="domain" description="TonB-dependent receptor plug" evidence="14">
    <location>
        <begin position="64"/>
        <end position="176"/>
    </location>
</feature>
<keyword evidence="7" id="KW-0406">Ion transport</keyword>
<dbReference type="PANTHER" id="PTHR32552">
    <property type="entry name" value="FERRICHROME IRON RECEPTOR-RELATED"/>
    <property type="match status" value="1"/>
</dbReference>
<evidence type="ECO:0000256" key="4">
    <source>
        <dbReference type="ARBA" id="ARBA00022496"/>
    </source>
</evidence>
<evidence type="ECO:0000313" key="15">
    <source>
        <dbReference type="EMBL" id="GAD48466.1"/>
    </source>
</evidence>
<evidence type="ECO:0000256" key="11">
    <source>
        <dbReference type="PROSITE-ProRule" id="PRU01360"/>
    </source>
</evidence>
<dbReference type="PANTHER" id="PTHR32552:SF81">
    <property type="entry name" value="TONB-DEPENDENT OUTER MEMBRANE RECEPTOR"/>
    <property type="match status" value="1"/>
</dbReference>
<dbReference type="InterPro" id="IPR039426">
    <property type="entry name" value="TonB-dep_rcpt-like"/>
</dbReference>
<evidence type="ECO:0000256" key="10">
    <source>
        <dbReference type="ARBA" id="ARBA00023237"/>
    </source>
</evidence>
<evidence type="ECO:0000256" key="7">
    <source>
        <dbReference type="ARBA" id="ARBA00023065"/>
    </source>
</evidence>
<dbReference type="eggNOG" id="COG4774">
    <property type="taxonomic scope" value="Bacteria"/>
</dbReference>
<keyword evidence="10 11" id="KW-0998">Cell outer membrane</keyword>
<dbReference type="EMBL" id="BASZ01000002">
    <property type="protein sequence ID" value="GAD48466.1"/>
    <property type="molecule type" value="Genomic_DNA"/>
</dbReference>
<reference evidence="15 16" key="1">
    <citation type="submission" date="2013-09" db="EMBL/GenBank/DDBJ databases">
        <title>Whole genome shotgun sequence of Novosphingobium tardaugens NBRC 16725.</title>
        <authorList>
            <person name="Isaki S."/>
            <person name="Hosoyama A."/>
            <person name="Tsuchikane K."/>
            <person name="Katsumata H."/>
            <person name="Ando Y."/>
            <person name="Yamazaki S."/>
            <person name="Fujita N."/>
        </authorList>
    </citation>
    <scope>NUCLEOTIDE SEQUENCE [LARGE SCALE GENOMIC DNA]</scope>
    <source>
        <strain evidence="15 16">NBRC 16725</strain>
    </source>
</reference>
<comment type="caution">
    <text evidence="15">The sequence shown here is derived from an EMBL/GenBank/DDBJ whole genome shotgun (WGS) entry which is preliminary data.</text>
</comment>
<feature type="domain" description="TonB-dependent receptor-like beta-barrel" evidence="13">
    <location>
        <begin position="336"/>
        <end position="817"/>
    </location>
</feature>
<dbReference type="GO" id="GO:0006826">
    <property type="term" value="P:iron ion transport"/>
    <property type="evidence" value="ECO:0007669"/>
    <property type="project" value="UniProtKB-KW"/>
</dbReference>
<keyword evidence="3 11" id="KW-1134">Transmembrane beta strand</keyword>
<keyword evidence="2 11" id="KW-0813">Transport</keyword>
<evidence type="ECO:0000256" key="5">
    <source>
        <dbReference type="ARBA" id="ARBA00022692"/>
    </source>
</evidence>
<accession>U2Y5R1</accession>
<dbReference type="InterPro" id="IPR036942">
    <property type="entry name" value="Beta-barrel_TonB_sf"/>
</dbReference>
<dbReference type="SUPFAM" id="SSF56935">
    <property type="entry name" value="Porins"/>
    <property type="match status" value="1"/>
</dbReference>
<dbReference type="RefSeq" id="WP_021689373.1">
    <property type="nucleotide sequence ID" value="NZ_BASZ01000002.1"/>
</dbReference>
<evidence type="ECO:0000256" key="3">
    <source>
        <dbReference type="ARBA" id="ARBA00022452"/>
    </source>
</evidence>
<keyword evidence="9 11" id="KW-0472">Membrane</keyword>
<dbReference type="Pfam" id="PF07715">
    <property type="entry name" value="Plug"/>
    <property type="match status" value="1"/>
</dbReference>
<dbReference type="PROSITE" id="PS52016">
    <property type="entry name" value="TONB_DEPENDENT_REC_3"/>
    <property type="match status" value="1"/>
</dbReference>
<keyword evidence="16" id="KW-1185">Reference proteome</keyword>
<dbReference type="Proteomes" id="UP000016568">
    <property type="component" value="Unassembled WGS sequence"/>
</dbReference>
<evidence type="ECO:0000256" key="9">
    <source>
        <dbReference type="ARBA" id="ARBA00023136"/>
    </source>
</evidence>
<evidence type="ECO:0000259" key="14">
    <source>
        <dbReference type="Pfam" id="PF07715"/>
    </source>
</evidence>
<keyword evidence="8 12" id="KW-0798">TonB box</keyword>
<protein>
    <submittedName>
        <fullName evidence="15">Putative TonB-dependent receptor</fullName>
    </submittedName>
</protein>
<evidence type="ECO:0000313" key="16">
    <source>
        <dbReference type="Proteomes" id="UP000016568"/>
    </source>
</evidence>
<dbReference type="Pfam" id="PF00593">
    <property type="entry name" value="TonB_dep_Rec_b-barrel"/>
    <property type="match status" value="1"/>
</dbReference>
<evidence type="ECO:0000259" key="13">
    <source>
        <dbReference type="Pfam" id="PF00593"/>
    </source>
</evidence>
<dbReference type="AlphaFoldDB" id="U2Y5R1"/>
<dbReference type="InterPro" id="IPR012910">
    <property type="entry name" value="Plug_dom"/>
</dbReference>
<gene>
    <name evidence="15" type="ORF">NT2_02_05500</name>
</gene>
<evidence type="ECO:0000256" key="12">
    <source>
        <dbReference type="RuleBase" id="RU003357"/>
    </source>
</evidence>
<proteinExistence type="inferred from homology"/>
<dbReference type="Gene3D" id="2.40.170.20">
    <property type="entry name" value="TonB-dependent receptor, beta-barrel domain"/>
    <property type="match status" value="2"/>
</dbReference>
<keyword evidence="6" id="KW-0408">Iron</keyword>
<organism evidence="15 16">
    <name type="scientific">Caenibius tardaugens NBRC 16725</name>
    <dbReference type="NCBI Taxonomy" id="1219035"/>
    <lineage>
        <taxon>Bacteria</taxon>
        <taxon>Pseudomonadati</taxon>
        <taxon>Pseudomonadota</taxon>
        <taxon>Alphaproteobacteria</taxon>
        <taxon>Sphingomonadales</taxon>
        <taxon>Erythrobacteraceae</taxon>
        <taxon>Caenibius</taxon>
    </lineage>
</organism>
<sequence length="860" mass="93920">MINQIHESGAARVRLGRWLLAGAAAGAFVAPHAAIAQTQTAPQASTSSGLSEIIVTANRREERAQDVPIAITALSPERLEQQGITKAQDLQASIPSLVVGPNGQGSRETQSFTLRGQGATFQASPGVVMYMNEVPVPTAVSLSQMGGPGQFIDIENLQVLAGPQGTLFGRNTTGGAVLIVPKKPQNEFGGWIKGEYGNYDRKYIEGAINVPIVEDKLLLRVMGAFHDRDGYTRDVQWNKDRDNEHWYTTRVGLTFRPTDTIENYTMAYYTKSSHNGAGLIHKGFNIDGLINAAGPGKPGLCAEGPYSVLGGYSCDVYRAATAKAEALGNRKTAFSIDTMQKTKVWGISNTTDIDLSDEIKLRNIFSYQRMQLKYRYDGDATVLQQQDNDPGVLPGPGEAFLPGIGTPIVYSNATGSTERSRDNFKQITEELQLQGDMLDSKLTWTIGGFYFEQKPVGTQISRGMNYCPAVQTGQCAPSYLYSGVASKSKALYAQATLDMGAATPALDGLRVTAGYRYTWDTIKGYSTQFSRLAGSDTLWKCGYNATITNTFNNIYDTCLFNATLKTKAPTWLLGLDYKVTDKVLVFAKVSRGYKAGGFNPYAVFDNTRTFNPEKVTSYEIGLKSDFNLGDVPFRFNTSLYQVEYKGLQRATGDFNVSTGAGGARTLNADARIKGIEIEASVRPVSGLEIGGNFSYTHAKYKKYTYEVNTPQLACNGYILPKAYGGTGIADSSCLDFQYVSPYIWSVHASYDHDLGDMGSLNFFVNFSHTSSQNTEAIQMPQSQPGAVLEPFGLLNASIDWRNVAGSGFDVGVFGTNLTKETYRVSNNDVYQSGGLLYWSTLYGEPRMYGVRLTYRFGGEK</sequence>
<keyword evidence="4" id="KW-0410">Iron transport</keyword>
<evidence type="ECO:0000256" key="6">
    <source>
        <dbReference type="ARBA" id="ARBA00023004"/>
    </source>
</evidence>
<evidence type="ECO:0000256" key="1">
    <source>
        <dbReference type="ARBA" id="ARBA00004571"/>
    </source>
</evidence>
<keyword evidence="15" id="KW-0675">Receptor</keyword>
<evidence type="ECO:0000256" key="2">
    <source>
        <dbReference type="ARBA" id="ARBA00022448"/>
    </source>
</evidence>